<feature type="signal peptide" evidence="1">
    <location>
        <begin position="1"/>
        <end position="19"/>
    </location>
</feature>
<keyword evidence="3" id="KW-1185">Reference proteome</keyword>
<evidence type="ECO:0008006" key="4">
    <source>
        <dbReference type="Google" id="ProtNLM"/>
    </source>
</evidence>
<dbReference type="AlphaFoldDB" id="A0A7K0KBR7"/>
<comment type="caution">
    <text evidence="2">The sequence shown here is derived from an EMBL/GenBank/DDBJ whole genome shotgun (WGS) entry which is preliminary data.</text>
</comment>
<evidence type="ECO:0000256" key="1">
    <source>
        <dbReference type="SAM" id="SignalP"/>
    </source>
</evidence>
<dbReference type="Proteomes" id="UP000438914">
    <property type="component" value="Unassembled WGS sequence"/>
</dbReference>
<evidence type="ECO:0000313" key="2">
    <source>
        <dbReference type="EMBL" id="MST83381.1"/>
    </source>
</evidence>
<sequence>MKKIVLTLAAMMTMSMAFANTENIPENAPEVTEASTAANYDMTVNYSKLATTLELSADQIDAVEAIHDQFINDMRKAANAEASERAELVKKAATKELKYMHYVLNEKQYRKYNTLLNLTLENRGLLK</sequence>
<protein>
    <recommendedName>
        <fullName evidence="4">DUF4168 domain-containing protein</fullName>
    </recommendedName>
</protein>
<reference evidence="2 3" key="1">
    <citation type="submission" date="2019-08" db="EMBL/GenBank/DDBJ databases">
        <title>In-depth cultivation of the pig gut microbiome towards novel bacterial diversity and tailored functional studies.</title>
        <authorList>
            <person name="Wylensek D."/>
            <person name="Hitch T.C.A."/>
            <person name="Clavel T."/>
        </authorList>
    </citation>
    <scope>NUCLEOTIDE SEQUENCE [LARGE SCALE GENOMIC DNA]</scope>
    <source>
        <strain evidence="2 3">LKV-178-WT-2A</strain>
    </source>
</reference>
<feature type="chain" id="PRO_5029561642" description="DUF4168 domain-containing protein" evidence="1">
    <location>
        <begin position="20"/>
        <end position="127"/>
    </location>
</feature>
<accession>A0A7K0KBR7</accession>
<keyword evidence="1" id="KW-0732">Signal</keyword>
<gene>
    <name evidence="2" type="ORF">FYJ73_01550</name>
</gene>
<name>A0A7K0KBR7_9BACT</name>
<dbReference type="RefSeq" id="WP_154532934.1">
    <property type="nucleotide sequence ID" value="NZ_VUNG01000002.1"/>
</dbReference>
<evidence type="ECO:0000313" key="3">
    <source>
        <dbReference type="Proteomes" id="UP000438914"/>
    </source>
</evidence>
<organism evidence="2 3">
    <name type="scientific">Hallella mizrahii</name>
    <dbReference type="NCBI Taxonomy" id="2606637"/>
    <lineage>
        <taxon>Bacteria</taxon>
        <taxon>Pseudomonadati</taxon>
        <taxon>Bacteroidota</taxon>
        <taxon>Bacteroidia</taxon>
        <taxon>Bacteroidales</taxon>
        <taxon>Prevotellaceae</taxon>
        <taxon>Hallella</taxon>
    </lineage>
</organism>
<dbReference type="EMBL" id="VUNG01000002">
    <property type="protein sequence ID" value="MST83381.1"/>
    <property type="molecule type" value="Genomic_DNA"/>
</dbReference>
<proteinExistence type="predicted"/>